<organism evidence="7 8">
    <name type="scientific">Candidatus Nitrosotenuis uzonensis</name>
    <dbReference type="NCBI Taxonomy" id="1407055"/>
    <lineage>
        <taxon>Archaea</taxon>
        <taxon>Nitrososphaerota</taxon>
        <taxon>Candidatus Nitrosotenuis</taxon>
    </lineage>
</organism>
<dbReference type="InterPro" id="IPR001123">
    <property type="entry name" value="LeuE-type"/>
</dbReference>
<feature type="transmembrane region" description="Helical" evidence="6">
    <location>
        <begin position="6"/>
        <end position="28"/>
    </location>
</feature>
<feature type="transmembrane region" description="Helical" evidence="6">
    <location>
        <begin position="110"/>
        <end position="130"/>
    </location>
</feature>
<dbReference type="GO" id="GO:0005886">
    <property type="term" value="C:plasma membrane"/>
    <property type="evidence" value="ECO:0007669"/>
    <property type="project" value="UniProtKB-SubCell"/>
</dbReference>
<dbReference type="GO" id="GO:0006865">
    <property type="term" value="P:amino acid transport"/>
    <property type="evidence" value="ECO:0007669"/>
    <property type="project" value="InterPro"/>
</dbReference>
<feature type="transmembrane region" description="Helical" evidence="6">
    <location>
        <begin position="142"/>
        <end position="162"/>
    </location>
</feature>
<dbReference type="Proteomes" id="UP000655759">
    <property type="component" value="Unassembled WGS sequence"/>
</dbReference>
<keyword evidence="3 6" id="KW-0812">Transmembrane</keyword>
<keyword evidence="5 6" id="KW-0472">Membrane</keyword>
<evidence type="ECO:0000256" key="3">
    <source>
        <dbReference type="ARBA" id="ARBA00022692"/>
    </source>
</evidence>
<reference evidence="7" key="1">
    <citation type="submission" date="2021-02" db="EMBL/GenBank/DDBJ databases">
        <authorList>
            <person name="Han P."/>
        </authorList>
    </citation>
    <scope>NUCLEOTIDE SEQUENCE</scope>
    <source>
        <strain evidence="7">Candidatus Nitrosotenuis uzonensis 5A</strain>
    </source>
</reference>
<evidence type="ECO:0000256" key="5">
    <source>
        <dbReference type="ARBA" id="ARBA00023136"/>
    </source>
</evidence>
<feature type="transmembrane region" description="Helical" evidence="6">
    <location>
        <begin position="72"/>
        <end position="90"/>
    </location>
</feature>
<keyword evidence="4 6" id="KW-1133">Transmembrane helix</keyword>
<sequence length="212" mass="23044">MQETYQLVATVIIISASGVMAPGPLFAATVSSGAKEGAKAGLKIAHGHALVELPLVILIGIGVLTLESLPQFRATVSIIGALSIFAFAALQIRSSLKAEQNTVKSRYGSLLTGVLLTGLNPFFLVWWFTIGIKIISDAYLLWAFWGILIMFGIHIWMDYAWLTLVSSLSAKGARLLSSRKYRALLVGINIVLVYFGVLFVLDYLSAIHNFQI</sequence>
<evidence type="ECO:0000256" key="4">
    <source>
        <dbReference type="ARBA" id="ARBA00022989"/>
    </source>
</evidence>
<comment type="caution">
    <text evidence="7">The sequence shown here is derived from an EMBL/GenBank/DDBJ whole genome shotgun (WGS) entry which is preliminary data.</text>
</comment>
<dbReference type="EMBL" id="CAJNAQ010000005">
    <property type="protein sequence ID" value="CAE6501429.1"/>
    <property type="molecule type" value="Genomic_DNA"/>
</dbReference>
<feature type="transmembrane region" description="Helical" evidence="6">
    <location>
        <begin position="183"/>
        <end position="204"/>
    </location>
</feature>
<name>A0A812F4L4_9ARCH</name>
<accession>A0A812F4L4</accession>
<feature type="transmembrane region" description="Helical" evidence="6">
    <location>
        <begin position="49"/>
        <end position="66"/>
    </location>
</feature>
<keyword evidence="2" id="KW-1003">Cell membrane</keyword>
<evidence type="ECO:0000256" key="6">
    <source>
        <dbReference type="SAM" id="Phobius"/>
    </source>
</evidence>
<proteinExistence type="predicted"/>
<evidence type="ECO:0000313" key="8">
    <source>
        <dbReference type="Proteomes" id="UP000655759"/>
    </source>
</evidence>
<dbReference type="PANTHER" id="PTHR38825">
    <property type="entry name" value="LYSINE EXPORTER PROTEIN (LYSE/YGGA)"/>
    <property type="match status" value="1"/>
</dbReference>
<dbReference type="PANTHER" id="PTHR38825:SF1">
    <property type="entry name" value="TRANSPORTER, LYSE FAMILY"/>
    <property type="match status" value="1"/>
</dbReference>
<evidence type="ECO:0000256" key="2">
    <source>
        <dbReference type="ARBA" id="ARBA00022475"/>
    </source>
</evidence>
<comment type="subcellular location">
    <subcellularLocation>
        <location evidence="1">Cell membrane</location>
        <topology evidence="1">Multi-pass membrane protein</topology>
    </subcellularLocation>
</comment>
<dbReference type="RefSeq" id="WP_239654973.1">
    <property type="nucleotide sequence ID" value="NZ_CAJNAQ010000005.1"/>
</dbReference>
<dbReference type="Pfam" id="PF01810">
    <property type="entry name" value="LysE"/>
    <property type="match status" value="1"/>
</dbReference>
<gene>
    <name evidence="7" type="ORF">NUZ5A_51159</name>
</gene>
<dbReference type="AlphaFoldDB" id="A0A812F4L4"/>
<evidence type="ECO:0000313" key="7">
    <source>
        <dbReference type="EMBL" id="CAE6501429.1"/>
    </source>
</evidence>
<protein>
    <submittedName>
        <fullName evidence="7">Lysine exporter protein (LYSE/YGGA)</fullName>
    </submittedName>
</protein>
<evidence type="ECO:0000256" key="1">
    <source>
        <dbReference type="ARBA" id="ARBA00004651"/>
    </source>
</evidence>